<protein>
    <submittedName>
        <fullName evidence="2">Uncharacterized protein</fullName>
    </submittedName>
</protein>
<reference evidence="2 3" key="1">
    <citation type="journal article" date="2012" name="Science">
        <title>The Paleozoic origin of enzymatic lignin decomposition reconstructed from 31 fungal genomes.</title>
        <authorList>
            <person name="Floudas D."/>
            <person name="Binder M."/>
            <person name="Riley R."/>
            <person name="Barry K."/>
            <person name="Blanchette R.A."/>
            <person name="Henrissat B."/>
            <person name="Martinez A.T."/>
            <person name="Otillar R."/>
            <person name="Spatafora J.W."/>
            <person name="Yadav J.S."/>
            <person name="Aerts A."/>
            <person name="Benoit I."/>
            <person name="Boyd A."/>
            <person name="Carlson A."/>
            <person name="Copeland A."/>
            <person name="Coutinho P.M."/>
            <person name="de Vries R.P."/>
            <person name="Ferreira P."/>
            <person name="Findley K."/>
            <person name="Foster B."/>
            <person name="Gaskell J."/>
            <person name="Glotzer D."/>
            <person name="Gorecki P."/>
            <person name="Heitman J."/>
            <person name="Hesse C."/>
            <person name="Hori C."/>
            <person name="Igarashi K."/>
            <person name="Jurgens J.A."/>
            <person name="Kallen N."/>
            <person name="Kersten P."/>
            <person name="Kohler A."/>
            <person name="Kuees U."/>
            <person name="Kumar T.K.A."/>
            <person name="Kuo A."/>
            <person name="LaButti K."/>
            <person name="Larrondo L.F."/>
            <person name="Lindquist E."/>
            <person name="Ling A."/>
            <person name="Lombard V."/>
            <person name="Lucas S."/>
            <person name="Lundell T."/>
            <person name="Martin R."/>
            <person name="McLaughlin D.J."/>
            <person name="Morgenstern I."/>
            <person name="Morin E."/>
            <person name="Murat C."/>
            <person name="Nagy L.G."/>
            <person name="Nolan M."/>
            <person name="Ohm R.A."/>
            <person name="Patyshakuliyeva A."/>
            <person name="Rokas A."/>
            <person name="Ruiz-Duenas F.J."/>
            <person name="Sabat G."/>
            <person name="Salamov A."/>
            <person name="Samejima M."/>
            <person name="Schmutz J."/>
            <person name="Slot J.C."/>
            <person name="St John F."/>
            <person name="Stenlid J."/>
            <person name="Sun H."/>
            <person name="Sun S."/>
            <person name="Syed K."/>
            <person name="Tsang A."/>
            <person name="Wiebenga A."/>
            <person name="Young D."/>
            <person name="Pisabarro A."/>
            <person name="Eastwood D.C."/>
            <person name="Martin F."/>
            <person name="Cullen D."/>
            <person name="Grigoriev I.V."/>
            <person name="Hibbett D.S."/>
        </authorList>
    </citation>
    <scope>NUCLEOTIDE SEQUENCE [LARGE SCALE GENOMIC DNA]</scope>
    <source>
        <strain evidence="2 3">ATCC 11539</strain>
    </source>
</reference>
<dbReference type="GeneID" id="19309599"/>
<dbReference type="HOGENOM" id="CLU_1578686_0_0_1"/>
<sequence length="169" mass="18690">MDCTQSPYGLYNPDTAHLFSYAEREYAEMLALYEAKPEEVDLQIDARWPDVHIPAYSPPPDERTNDSEAEPSSSGQDILPVPIFPCATPEDVSQRPCTPTPGPGAGGSSSSSSSKPTSTKGRSPSKPCTPKRQLPRRECKDVADRNREETLKAKQEKKELRMARKSLKP</sequence>
<feature type="region of interest" description="Disordered" evidence="1">
    <location>
        <begin position="51"/>
        <end position="169"/>
    </location>
</feature>
<proteinExistence type="predicted"/>
<gene>
    <name evidence="2" type="ORF">GLOTRDRAFT_94377</name>
</gene>
<organism evidence="2 3">
    <name type="scientific">Gloeophyllum trabeum (strain ATCC 11539 / FP-39264 / Madison 617)</name>
    <name type="common">Brown rot fungus</name>
    <dbReference type="NCBI Taxonomy" id="670483"/>
    <lineage>
        <taxon>Eukaryota</taxon>
        <taxon>Fungi</taxon>
        <taxon>Dikarya</taxon>
        <taxon>Basidiomycota</taxon>
        <taxon>Agaricomycotina</taxon>
        <taxon>Agaricomycetes</taxon>
        <taxon>Gloeophyllales</taxon>
        <taxon>Gloeophyllaceae</taxon>
        <taxon>Gloeophyllum</taxon>
    </lineage>
</organism>
<dbReference type="AlphaFoldDB" id="S7Q396"/>
<name>S7Q396_GLOTA</name>
<dbReference type="Proteomes" id="UP000030669">
    <property type="component" value="Unassembled WGS sequence"/>
</dbReference>
<feature type="compositionally biased region" description="Low complexity" evidence="1">
    <location>
        <begin position="108"/>
        <end position="126"/>
    </location>
</feature>
<evidence type="ECO:0000313" key="2">
    <source>
        <dbReference type="EMBL" id="EPQ53968.1"/>
    </source>
</evidence>
<dbReference type="EMBL" id="KB469304">
    <property type="protein sequence ID" value="EPQ53968.1"/>
    <property type="molecule type" value="Genomic_DNA"/>
</dbReference>
<dbReference type="RefSeq" id="XP_007867331.1">
    <property type="nucleotide sequence ID" value="XM_007869140.1"/>
</dbReference>
<accession>S7Q396</accession>
<evidence type="ECO:0000313" key="3">
    <source>
        <dbReference type="Proteomes" id="UP000030669"/>
    </source>
</evidence>
<keyword evidence="3" id="KW-1185">Reference proteome</keyword>
<dbReference type="KEGG" id="gtr:GLOTRDRAFT_94377"/>
<evidence type="ECO:0000256" key="1">
    <source>
        <dbReference type="SAM" id="MobiDB-lite"/>
    </source>
</evidence>
<feature type="compositionally biased region" description="Basic and acidic residues" evidence="1">
    <location>
        <begin position="135"/>
        <end position="162"/>
    </location>
</feature>